<organism evidence="2 3">
    <name type="scientific">Chryseosolibacter histidini</name>
    <dbReference type="NCBI Taxonomy" id="2782349"/>
    <lineage>
        <taxon>Bacteria</taxon>
        <taxon>Pseudomonadati</taxon>
        <taxon>Bacteroidota</taxon>
        <taxon>Cytophagia</taxon>
        <taxon>Cytophagales</taxon>
        <taxon>Chryseotaleaceae</taxon>
        <taxon>Chryseosolibacter</taxon>
    </lineage>
</organism>
<evidence type="ECO:0000259" key="1">
    <source>
        <dbReference type="Pfam" id="PF01872"/>
    </source>
</evidence>
<evidence type="ECO:0000313" key="2">
    <source>
        <dbReference type="EMBL" id="MBT1695543.1"/>
    </source>
</evidence>
<dbReference type="GO" id="GO:0009231">
    <property type="term" value="P:riboflavin biosynthetic process"/>
    <property type="evidence" value="ECO:0007669"/>
    <property type="project" value="InterPro"/>
</dbReference>
<dbReference type="InterPro" id="IPR024072">
    <property type="entry name" value="DHFR-like_dom_sf"/>
</dbReference>
<sequence length="194" mass="21818">MKKLKLQVQISIDGYISPYNSQDWLVWAWGKEWTWDEALQNYFIHLTSSISCVLLSRKMAEEGFIDHWAAIGQDAANPQSTFARIIAASDKVVFSRTLKASTWPNTTLARNELVNEVMTLKKTSHKDLIVYGGSSFVSSLISAELIDEYYLFVNPVALGNGLKIFNERTNLKLMEAQAFSCGVTVLKYVPASKI</sequence>
<comment type="caution">
    <text evidence="2">The sequence shown here is derived from an EMBL/GenBank/DDBJ whole genome shotgun (WGS) entry which is preliminary data.</text>
</comment>
<proteinExistence type="predicted"/>
<dbReference type="InterPro" id="IPR050765">
    <property type="entry name" value="Riboflavin_Biosynth_HTPR"/>
</dbReference>
<dbReference type="Pfam" id="PF01872">
    <property type="entry name" value="RibD_C"/>
    <property type="match status" value="1"/>
</dbReference>
<dbReference type="EMBL" id="JAHESF010000001">
    <property type="protein sequence ID" value="MBT1695543.1"/>
    <property type="molecule type" value="Genomic_DNA"/>
</dbReference>
<accession>A0AAP2GL75</accession>
<dbReference type="PANTHER" id="PTHR38011:SF11">
    <property type="entry name" value="2,5-DIAMINO-6-RIBOSYLAMINO-4(3H)-PYRIMIDINONE 5'-PHOSPHATE REDUCTASE"/>
    <property type="match status" value="1"/>
</dbReference>
<dbReference type="SUPFAM" id="SSF53597">
    <property type="entry name" value="Dihydrofolate reductase-like"/>
    <property type="match status" value="1"/>
</dbReference>
<evidence type="ECO:0000313" key="3">
    <source>
        <dbReference type="Proteomes" id="UP001319200"/>
    </source>
</evidence>
<dbReference type="Gene3D" id="3.40.430.10">
    <property type="entry name" value="Dihydrofolate Reductase, subunit A"/>
    <property type="match status" value="1"/>
</dbReference>
<feature type="domain" description="Bacterial bifunctional deaminase-reductase C-terminal" evidence="1">
    <location>
        <begin position="3"/>
        <end position="184"/>
    </location>
</feature>
<dbReference type="AlphaFoldDB" id="A0AAP2GL75"/>
<reference evidence="2 3" key="1">
    <citation type="submission" date="2021-05" db="EMBL/GenBank/DDBJ databases">
        <title>A Polyphasic approach of four new species of the genus Ohtaekwangia: Ohtaekwangia histidinii sp. nov., Ohtaekwangia cretensis sp. nov., Ohtaekwangia indiensis sp. nov., Ohtaekwangia reichenbachii sp. nov. from diverse environment.</title>
        <authorList>
            <person name="Octaviana S."/>
        </authorList>
    </citation>
    <scope>NUCLEOTIDE SEQUENCE [LARGE SCALE GENOMIC DNA]</scope>
    <source>
        <strain evidence="2 3">PWU4</strain>
    </source>
</reference>
<keyword evidence="3" id="KW-1185">Reference proteome</keyword>
<gene>
    <name evidence="2" type="ORF">KK083_01560</name>
</gene>
<protein>
    <submittedName>
        <fullName evidence="2">Dihydrofolate reductase family protein</fullName>
    </submittedName>
</protein>
<name>A0AAP2GL75_9BACT</name>
<dbReference type="InterPro" id="IPR002734">
    <property type="entry name" value="RibDG_C"/>
</dbReference>
<dbReference type="RefSeq" id="WP_254159974.1">
    <property type="nucleotide sequence ID" value="NZ_JAHESF010000001.1"/>
</dbReference>
<dbReference type="GO" id="GO:0008703">
    <property type="term" value="F:5-amino-6-(5-phosphoribosylamino)uracil reductase activity"/>
    <property type="evidence" value="ECO:0007669"/>
    <property type="project" value="InterPro"/>
</dbReference>
<dbReference type="PANTHER" id="PTHR38011">
    <property type="entry name" value="DIHYDROFOLATE REDUCTASE FAMILY PROTEIN (AFU_ORTHOLOGUE AFUA_8G06820)"/>
    <property type="match status" value="1"/>
</dbReference>
<dbReference type="Proteomes" id="UP001319200">
    <property type="component" value="Unassembled WGS sequence"/>
</dbReference>